<evidence type="ECO:0000313" key="1">
    <source>
        <dbReference type="EMBL" id="BBD07494.1"/>
    </source>
</evidence>
<accession>A0A2Z6AW67</accession>
<dbReference type="KEGG" id="dfl:DFE_0768"/>
<protein>
    <submittedName>
        <fullName evidence="1">Diguanylate cyclase GGDEF domain protein</fullName>
    </submittedName>
</protein>
<dbReference type="EMBL" id="AP017378">
    <property type="protein sequence ID" value="BBD07494.1"/>
    <property type="molecule type" value="Genomic_DNA"/>
</dbReference>
<sequence>MFLNIDIWIKLPERIQSDLVAPWKFFGQQTTNRLFQLTLAHNPVPLTEPILHNPKLTDIKSDEEH</sequence>
<organism evidence="1 2">
    <name type="scientific">Desulfovibrio ferrophilus</name>
    <dbReference type="NCBI Taxonomy" id="241368"/>
    <lineage>
        <taxon>Bacteria</taxon>
        <taxon>Pseudomonadati</taxon>
        <taxon>Thermodesulfobacteriota</taxon>
        <taxon>Desulfovibrionia</taxon>
        <taxon>Desulfovibrionales</taxon>
        <taxon>Desulfovibrionaceae</taxon>
        <taxon>Desulfovibrio</taxon>
    </lineage>
</organism>
<dbReference type="Proteomes" id="UP000269883">
    <property type="component" value="Chromosome"/>
</dbReference>
<keyword evidence="2" id="KW-1185">Reference proteome</keyword>
<proteinExistence type="predicted"/>
<gene>
    <name evidence="1" type="ORF">DFE_0768</name>
</gene>
<dbReference type="AlphaFoldDB" id="A0A2Z6AW67"/>
<reference evidence="1 2" key="1">
    <citation type="journal article" date="2018" name="Sci. Adv.">
        <title>Multi-heme cytochromes provide a pathway for survival in energy-limited environments.</title>
        <authorList>
            <person name="Deng X."/>
            <person name="Dohmae N."/>
            <person name="Nealson K.H."/>
            <person name="Hashimoto K."/>
            <person name="Okamoto A."/>
        </authorList>
    </citation>
    <scope>NUCLEOTIDE SEQUENCE [LARGE SCALE GENOMIC DNA]</scope>
    <source>
        <strain evidence="1 2">IS5</strain>
    </source>
</reference>
<name>A0A2Z6AW67_9BACT</name>
<evidence type="ECO:0000313" key="2">
    <source>
        <dbReference type="Proteomes" id="UP000269883"/>
    </source>
</evidence>